<proteinExistence type="predicted"/>
<feature type="signal peptide" evidence="3">
    <location>
        <begin position="1"/>
        <end position="19"/>
    </location>
</feature>
<dbReference type="Proteomes" id="UP001491088">
    <property type="component" value="Chromosome"/>
</dbReference>
<keyword evidence="3" id="KW-0732">Signal</keyword>
<evidence type="ECO:0000256" key="2">
    <source>
        <dbReference type="SAM" id="Phobius"/>
    </source>
</evidence>
<dbReference type="RefSeq" id="WP_340934956.1">
    <property type="nucleotide sequence ID" value="NZ_CP150496.1"/>
</dbReference>
<name>A0ABZ2TUQ4_9FLAO</name>
<gene>
    <name evidence="4" type="ORF">WG950_06350</name>
</gene>
<feature type="transmembrane region" description="Helical" evidence="2">
    <location>
        <begin position="125"/>
        <end position="143"/>
    </location>
</feature>
<keyword evidence="2" id="KW-0472">Membrane</keyword>
<organism evidence="4 5">
    <name type="scientific">Polaribacter marinaquae</name>
    <dbReference type="NCBI Taxonomy" id="1642819"/>
    <lineage>
        <taxon>Bacteria</taxon>
        <taxon>Pseudomonadati</taxon>
        <taxon>Bacteroidota</taxon>
        <taxon>Flavobacteriia</taxon>
        <taxon>Flavobacteriales</taxon>
        <taxon>Flavobacteriaceae</taxon>
    </lineage>
</organism>
<sequence>MRLKLITLTALFITVISIAQETTKPEDTSLSGQFDKIYRTSTTYQTYKVISKDKFLQLKQNVLDSLKNSKELVIEKNGLLNTERENTKKTLETLNDTKNKLATAIKKEGSISLLGAQVSKTTYNLILWTIILVLLLSLAYFIFKYTRNNILTKKAKSDLIEVESEYEKHRKKSIEREQKLRRELQDEINKQRNS</sequence>
<keyword evidence="5" id="KW-1185">Reference proteome</keyword>
<evidence type="ECO:0000256" key="3">
    <source>
        <dbReference type="SAM" id="SignalP"/>
    </source>
</evidence>
<feature type="chain" id="PRO_5046685296" description="tRNA (Guanine-N1)-methyltransferase" evidence="3">
    <location>
        <begin position="20"/>
        <end position="194"/>
    </location>
</feature>
<protein>
    <recommendedName>
        <fullName evidence="6">tRNA (Guanine-N1)-methyltransferase</fullName>
    </recommendedName>
</protein>
<keyword evidence="2" id="KW-1133">Transmembrane helix</keyword>
<keyword evidence="2" id="KW-0812">Transmembrane</keyword>
<feature type="coiled-coil region" evidence="1">
    <location>
        <begin position="152"/>
        <end position="194"/>
    </location>
</feature>
<evidence type="ECO:0000313" key="5">
    <source>
        <dbReference type="Proteomes" id="UP001491088"/>
    </source>
</evidence>
<evidence type="ECO:0000256" key="1">
    <source>
        <dbReference type="SAM" id="Coils"/>
    </source>
</evidence>
<evidence type="ECO:0000313" key="4">
    <source>
        <dbReference type="EMBL" id="WYW56862.1"/>
    </source>
</evidence>
<keyword evidence="1" id="KW-0175">Coiled coil</keyword>
<evidence type="ECO:0008006" key="6">
    <source>
        <dbReference type="Google" id="ProtNLM"/>
    </source>
</evidence>
<dbReference type="EMBL" id="CP150496">
    <property type="protein sequence ID" value="WYW56862.1"/>
    <property type="molecule type" value="Genomic_DNA"/>
</dbReference>
<reference evidence="4 5" key="1">
    <citation type="submission" date="2024-03" db="EMBL/GenBank/DDBJ databases">
        <authorList>
            <person name="Cao K."/>
        </authorList>
    </citation>
    <scope>NUCLEOTIDE SEQUENCE [LARGE SCALE GENOMIC DNA]</scope>
    <source>
        <strain evidence="4 5">MCCC 1K00696</strain>
    </source>
</reference>
<accession>A0ABZ2TUQ4</accession>